<keyword evidence="2" id="KW-0812">Transmembrane</keyword>
<dbReference type="Proteomes" id="UP000770015">
    <property type="component" value="Unassembled WGS sequence"/>
</dbReference>
<feature type="compositionally biased region" description="Low complexity" evidence="1">
    <location>
        <begin position="322"/>
        <end position="347"/>
    </location>
</feature>
<dbReference type="OrthoDB" id="10443229at2759"/>
<evidence type="ECO:0000256" key="2">
    <source>
        <dbReference type="SAM" id="Phobius"/>
    </source>
</evidence>
<evidence type="ECO:0000256" key="1">
    <source>
        <dbReference type="SAM" id="MobiDB-lite"/>
    </source>
</evidence>
<organism evidence="4 5">
    <name type="scientific">Plectosphaerella plurivora</name>
    <dbReference type="NCBI Taxonomy" id="936078"/>
    <lineage>
        <taxon>Eukaryota</taxon>
        <taxon>Fungi</taxon>
        <taxon>Dikarya</taxon>
        <taxon>Ascomycota</taxon>
        <taxon>Pezizomycotina</taxon>
        <taxon>Sordariomycetes</taxon>
        <taxon>Hypocreomycetidae</taxon>
        <taxon>Glomerellales</taxon>
        <taxon>Plectosphaerellaceae</taxon>
        <taxon>Plectosphaerella</taxon>
    </lineage>
</organism>
<keyword evidence="3" id="KW-0732">Signal</keyword>
<comment type="caution">
    <text evidence="4">The sequence shown here is derived from an EMBL/GenBank/DDBJ whole genome shotgun (WGS) entry which is preliminary data.</text>
</comment>
<feature type="region of interest" description="Disordered" evidence="1">
    <location>
        <begin position="277"/>
        <end position="354"/>
    </location>
</feature>
<feature type="signal peptide" evidence="3">
    <location>
        <begin position="1"/>
        <end position="20"/>
    </location>
</feature>
<keyword evidence="2" id="KW-0472">Membrane</keyword>
<evidence type="ECO:0000313" key="5">
    <source>
        <dbReference type="Proteomes" id="UP000770015"/>
    </source>
</evidence>
<dbReference type="AlphaFoldDB" id="A0A9P9A7C0"/>
<reference evidence="4" key="1">
    <citation type="journal article" date="2021" name="Nat. Commun.">
        <title>Genetic determinants of endophytism in the Arabidopsis root mycobiome.</title>
        <authorList>
            <person name="Mesny F."/>
            <person name="Miyauchi S."/>
            <person name="Thiergart T."/>
            <person name="Pickel B."/>
            <person name="Atanasova L."/>
            <person name="Karlsson M."/>
            <person name="Huettel B."/>
            <person name="Barry K.W."/>
            <person name="Haridas S."/>
            <person name="Chen C."/>
            <person name="Bauer D."/>
            <person name="Andreopoulos W."/>
            <person name="Pangilinan J."/>
            <person name="LaButti K."/>
            <person name="Riley R."/>
            <person name="Lipzen A."/>
            <person name="Clum A."/>
            <person name="Drula E."/>
            <person name="Henrissat B."/>
            <person name="Kohler A."/>
            <person name="Grigoriev I.V."/>
            <person name="Martin F.M."/>
            <person name="Hacquard S."/>
        </authorList>
    </citation>
    <scope>NUCLEOTIDE SEQUENCE</scope>
    <source>
        <strain evidence="4">MPI-SDFR-AT-0117</strain>
    </source>
</reference>
<dbReference type="EMBL" id="JAGSXJ010000025">
    <property type="protein sequence ID" value="KAH6675346.1"/>
    <property type="molecule type" value="Genomic_DNA"/>
</dbReference>
<accession>A0A9P9A7C0</accession>
<keyword evidence="2" id="KW-1133">Transmembrane helix</keyword>
<gene>
    <name evidence="4" type="ORF">F5X68DRAFT_264460</name>
</gene>
<protein>
    <submittedName>
        <fullName evidence="4">Uncharacterized protein</fullName>
    </submittedName>
</protein>
<evidence type="ECO:0000256" key="3">
    <source>
        <dbReference type="SAM" id="SignalP"/>
    </source>
</evidence>
<feature type="chain" id="PRO_5040181116" evidence="3">
    <location>
        <begin position="21"/>
        <end position="354"/>
    </location>
</feature>
<keyword evidence="5" id="KW-1185">Reference proteome</keyword>
<sequence length="354" mass="38104">MRYSLPILTGLAALPSGVLSAAVTDMTMLWPKPHYENTTDYSLFVVKQGEPEFPCRSVSPPANVERVPWPIGGARIKLLRTSTLWNRTQDIDDTIVGLWQMKYSFGQFQGLDVEDVENPVFDLDREEWLSGDFEIGGWCTKRTDIVDHVVEDGTVKSRTNRGTSIKKSDLEGVNATLGFYISNHFEGNVIAHTQCVYVQFTSDAPKGPCKKASTLPSDKEDDGGTYIYPDGFYDSSEPRFTFNATGLIVGLVVAFILVAAVVCCCIRSRKKSRARAIRPAPSRVEDIELQYPKPPTNPDDEQLPAYSGPPPRYNTGIGPAGAGAVPAAAAGAPAGAPAPAATTTATNTGGGAAN</sequence>
<evidence type="ECO:0000313" key="4">
    <source>
        <dbReference type="EMBL" id="KAH6675346.1"/>
    </source>
</evidence>
<proteinExistence type="predicted"/>
<name>A0A9P9A7C0_9PEZI</name>
<feature type="transmembrane region" description="Helical" evidence="2">
    <location>
        <begin position="244"/>
        <end position="266"/>
    </location>
</feature>